<evidence type="ECO:0008006" key="5">
    <source>
        <dbReference type="Google" id="ProtNLM"/>
    </source>
</evidence>
<feature type="transmembrane region" description="Helical" evidence="1">
    <location>
        <begin position="178"/>
        <end position="197"/>
    </location>
</feature>
<feature type="signal peptide" evidence="2">
    <location>
        <begin position="1"/>
        <end position="18"/>
    </location>
</feature>
<dbReference type="Proteomes" id="UP000198924">
    <property type="component" value="Unassembled WGS sequence"/>
</dbReference>
<organism evidence="3 4">
    <name type="scientific">Methylophaga sulfidovorans</name>
    <dbReference type="NCBI Taxonomy" id="45496"/>
    <lineage>
        <taxon>Bacteria</taxon>
        <taxon>Pseudomonadati</taxon>
        <taxon>Pseudomonadota</taxon>
        <taxon>Gammaproteobacteria</taxon>
        <taxon>Thiotrichales</taxon>
        <taxon>Piscirickettsiaceae</taxon>
        <taxon>Methylophaga</taxon>
    </lineage>
</organism>
<sequence>MKYIMFGLLSILTFSVHASTMTYSNQATFQSALDSSAIIDTSAYIGETTDTIDNDFSDAEFFGPLSNVRSDDYILNGEGFFGASTPHVGLNFAGGINGIGITSNPIDGGVIKIFDGLNGTGTLLGVVAFGGQASSLFGGIISTNSIRSAIFTCDYNSDLECGLRDPVYGSLQQPPSAVPVPAAAFLFTPALLGMVGFRRKVKTQ</sequence>
<keyword evidence="2" id="KW-0732">Signal</keyword>
<proteinExistence type="predicted"/>
<dbReference type="AlphaFoldDB" id="A0A1I4BZX0"/>
<dbReference type="RefSeq" id="WP_091715989.1">
    <property type="nucleotide sequence ID" value="NZ_FOSH01000022.1"/>
</dbReference>
<gene>
    <name evidence="3" type="ORF">SAMN04488079_12232</name>
</gene>
<feature type="chain" id="PRO_5011773537" description="VPLPA-CTERM protein sorting domain-containing protein" evidence="2">
    <location>
        <begin position="19"/>
        <end position="204"/>
    </location>
</feature>
<evidence type="ECO:0000256" key="1">
    <source>
        <dbReference type="SAM" id="Phobius"/>
    </source>
</evidence>
<dbReference type="EMBL" id="FOSH01000022">
    <property type="protein sequence ID" value="SFK73717.1"/>
    <property type="molecule type" value="Genomic_DNA"/>
</dbReference>
<keyword evidence="1" id="KW-0812">Transmembrane</keyword>
<dbReference type="STRING" id="45496.SAMN04488079_12232"/>
<evidence type="ECO:0000313" key="4">
    <source>
        <dbReference type="Proteomes" id="UP000198924"/>
    </source>
</evidence>
<reference evidence="4" key="1">
    <citation type="submission" date="2016-10" db="EMBL/GenBank/DDBJ databases">
        <authorList>
            <person name="Varghese N."/>
            <person name="Submissions S."/>
        </authorList>
    </citation>
    <scope>NUCLEOTIDE SEQUENCE [LARGE SCALE GENOMIC DNA]</scope>
    <source>
        <strain evidence="4">DSM 11578</strain>
    </source>
</reference>
<name>A0A1I4BZX0_9GAMM</name>
<keyword evidence="1" id="KW-1133">Transmembrane helix</keyword>
<keyword evidence="4" id="KW-1185">Reference proteome</keyword>
<evidence type="ECO:0000256" key="2">
    <source>
        <dbReference type="SAM" id="SignalP"/>
    </source>
</evidence>
<evidence type="ECO:0000313" key="3">
    <source>
        <dbReference type="EMBL" id="SFK73717.1"/>
    </source>
</evidence>
<accession>A0A1I4BZX0</accession>
<keyword evidence="1" id="KW-0472">Membrane</keyword>
<protein>
    <recommendedName>
        <fullName evidence="5">VPLPA-CTERM protein sorting domain-containing protein</fullName>
    </recommendedName>
</protein>